<dbReference type="InterPro" id="IPR020846">
    <property type="entry name" value="MFS_dom"/>
</dbReference>
<gene>
    <name evidence="7" type="ORF">P8935_19210</name>
</gene>
<sequence>MTFSRRDQATGDIAALRAFAPTLILLVIALLINYVDRGNLALAAPLLKIEWGMSASQLGILLSAFFWTYTALQFVMGLFVDRWGANRMMALGFLAWSMATVLTGAAMGFITLLAMRLVLGVGESVMFPASSKILAQHLPEHARGFANGLMNAAMRWGSAIGTFGGGLLMARYGWRSTFVAIGLASLLWLPAWSRWKAPATPVAKHADAGMGTFSAILRQRNFWGAASGHFCANYLVYFLMSWLPYYLVHERHLSMSAMSVAAGALWVVDSLTSIATGTLTDFCIRCGATPTFARKCAMALGFSLAAVSLVGCAFASERTYLACLIACAIGSGAANAGTFAFAQTLAGPHAAGRWVGLQNGIANMAGVLGPALTGVLVDWTGHFAVAFAVAAVFTLGGAFAWCLGVDKLQVTDFGSSK</sequence>
<accession>A0AAU7DGD7</accession>
<evidence type="ECO:0000256" key="3">
    <source>
        <dbReference type="ARBA" id="ARBA00022989"/>
    </source>
</evidence>
<proteinExistence type="predicted"/>
<feature type="transmembrane region" description="Helical" evidence="5">
    <location>
        <begin position="91"/>
        <end position="119"/>
    </location>
</feature>
<protein>
    <submittedName>
        <fullName evidence="7">MFS transporter</fullName>
    </submittedName>
</protein>
<dbReference type="EMBL" id="CP121196">
    <property type="protein sequence ID" value="XBH16690.1"/>
    <property type="molecule type" value="Genomic_DNA"/>
</dbReference>
<organism evidence="7">
    <name type="scientific">Telmatobacter sp. DSM 110680</name>
    <dbReference type="NCBI Taxonomy" id="3036704"/>
    <lineage>
        <taxon>Bacteria</taxon>
        <taxon>Pseudomonadati</taxon>
        <taxon>Acidobacteriota</taxon>
        <taxon>Terriglobia</taxon>
        <taxon>Terriglobales</taxon>
        <taxon>Acidobacteriaceae</taxon>
        <taxon>Telmatobacter</taxon>
    </lineage>
</organism>
<evidence type="ECO:0000256" key="5">
    <source>
        <dbReference type="SAM" id="Phobius"/>
    </source>
</evidence>
<comment type="subcellular location">
    <subcellularLocation>
        <location evidence="1">Membrane</location>
        <topology evidence="1">Multi-pass membrane protein</topology>
    </subcellularLocation>
</comment>
<dbReference type="GO" id="GO:0016020">
    <property type="term" value="C:membrane"/>
    <property type="evidence" value="ECO:0007669"/>
    <property type="project" value="UniProtKB-SubCell"/>
</dbReference>
<feature type="transmembrane region" description="Helical" evidence="5">
    <location>
        <begin position="322"/>
        <end position="342"/>
    </location>
</feature>
<name>A0AAU7DGD7_9BACT</name>
<dbReference type="InterPro" id="IPR050382">
    <property type="entry name" value="MFS_Na/Anion_cotransporter"/>
</dbReference>
<evidence type="ECO:0000256" key="2">
    <source>
        <dbReference type="ARBA" id="ARBA00022692"/>
    </source>
</evidence>
<keyword evidence="2 5" id="KW-0812">Transmembrane</keyword>
<dbReference type="InterPro" id="IPR011701">
    <property type="entry name" value="MFS"/>
</dbReference>
<feature type="transmembrane region" description="Helical" evidence="5">
    <location>
        <begin position="383"/>
        <end position="403"/>
    </location>
</feature>
<dbReference type="SUPFAM" id="SSF103473">
    <property type="entry name" value="MFS general substrate transporter"/>
    <property type="match status" value="1"/>
</dbReference>
<dbReference type="Pfam" id="PF07690">
    <property type="entry name" value="MFS_1"/>
    <property type="match status" value="2"/>
</dbReference>
<dbReference type="GO" id="GO:0022857">
    <property type="term" value="F:transmembrane transporter activity"/>
    <property type="evidence" value="ECO:0007669"/>
    <property type="project" value="InterPro"/>
</dbReference>
<dbReference type="PANTHER" id="PTHR11662:SF399">
    <property type="entry name" value="FI19708P1-RELATED"/>
    <property type="match status" value="1"/>
</dbReference>
<evidence type="ECO:0000259" key="6">
    <source>
        <dbReference type="PROSITE" id="PS50850"/>
    </source>
</evidence>
<feature type="transmembrane region" description="Helical" evidence="5">
    <location>
        <begin position="222"/>
        <end position="243"/>
    </location>
</feature>
<dbReference type="AlphaFoldDB" id="A0AAU7DGD7"/>
<feature type="transmembrane region" description="Helical" evidence="5">
    <location>
        <begin position="296"/>
        <end position="316"/>
    </location>
</feature>
<dbReference type="RefSeq" id="WP_348261919.1">
    <property type="nucleotide sequence ID" value="NZ_CP121196.1"/>
</dbReference>
<evidence type="ECO:0000313" key="7">
    <source>
        <dbReference type="EMBL" id="XBH16690.1"/>
    </source>
</evidence>
<evidence type="ECO:0000256" key="1">
    <source>
        <dbReference type="ARBA" id="ARBA00004141"/>
    </source>
</evidence>
<feature type="transmembrane region" description="Helical" evidence="5">
    <location>
        <begin position="263"/>
        <end position="284"/>
    </location>
</feature>
<evidence type="ECO:0000256" key="4">
    <source>
        <dbReference type="ARBA" id="ARBA00023136"/>
    </source>
</evidence>
<dbReference type="InterPro" id="IPR036259">
    <property type="entry name" value="MFS_trans_sf"/>
</dbReference>
<dbReference type="Gene3D" id="1.20.1250.20">
    <property type="entry name" value="MFS general substrate transporter like domains"/>
    <property type="match status" value="2"/>
</dbReference>
<keyword evidence="3 5" id="KW-1133">Transmembrane helix</keyword>
<dbReference type="PROSITE" id="PS50850">
    <property type="entry name" value="MFS"/>
    <property type="match status" value="1"/>
</dbReference>
<feature type="domain" description="Major facilitator superfamily (MFS) profile" evidence="6">
    <location>
        <begin position="22"/>
        <end position="409"/>
    </location>
</feature>
<feature type="transmembrane region" description="Helical" evidence="5">
    <location>
        <begin position="55"/>
        <end position="79"/>
    </location>
</feature>
<feature type="transmembrane region" description="Helical" evidence="5">
    <location>
        <begin position="354"/>
        <end position="377"/>
    </location>
</feature>
<feature type="transmembrane region" description="Helical" evidence="5">
    <location>
        <begin position="14"/>
        <end position="35"/>
    </location>
</feature>
<keyword evidence="4 5" id="KW-0472">Membrane</keyword>
<dbReference type="PANTHER" id="PTHR11662">
    <property type="entry name" value="SOLUTE CARRIER FAMILY 17"/>
    <property type="match status" value="1"/>
</dbReference>
<reference evidence="7" key="1">
    <citation type="submission" date="2023-03" db="EMBL/GenBank/DDBJ databases">
        <title>Edaphobacter sp.</title>
        <authorList>
            <person name="Huber K.J."/>
            <person name="Papendorf J."/>
            <person name="Pilke C."/>
            <person name="Bunk B."/>
            <person name="Sproeer C."/>
            <person name="Pester M."/>
        </authorList>
    </citation>
    <scope>NUCLEOTIDE SEQUENCE</scope>
    <source>
        <strain evidence="7">DSM 110680</strain>
    </source>
</reference>